<feature type="compositionally biased region" description="Low complexity" evidence="1">
    <location>
        <begin position="229"/>
        <end position="248"/>
    </location>
</feature>
<dbReference type="EMBL" id="JABJXA010000007">
    <property type="protein sequence ID" value="MBB1257682.1"/>
    <property type="molecule type" value="Genomic_DNA"/>
</dbReference>
<evidence type="ECO:0000256" key="2">
    <source>
        <dbReference type="SAM" id="Phobius"/>
    </source>
</evidence>
<dbReference type="Proteomes" id="UP000517765">
    <property type="component" value="Unassembled WGS sequence"/>
</dbReference>
<name>A0A7W3ZRH8_9ACTN</name>
<feature type="compositionally biased region" description="Pro residues" evidence="1">
    <location>
        <begin position="250"/>
        <end position="265"/>
    </location>
</feature>
<evidence type="ECO:0000313" key="4">
    <source>
        <dbReference type="Proteomes" id="UP000517765"/>
    </source>
</evidence>
<feature type="region of interest" description="Disordered" evidence="1">
    <location>
        <begin position="75"/>
        <end position="105"/>
    </location>
</feature>
<feature type="region of interest" description="Disordered" evidence="1">
    <location>
        <begin position="229"/>
        <end position="326"/>
    </location>
</feature>
<reference evidence="4" key="1">
    <citation type="submission" date="2020-05" db="EMBL/GenBank/DDBJ databases">
        <title>Classification of alakaliphilic streptomycetes isolated from an alkaline soil next to Lonar Crater, India and a proposal for the recognition of Streptomyces alkaliterrae sp. nov.</title>
        <authorList>
            <person name="Golinska P."/>
        </authorList>
    </citation>
    <scope>NUCLEOTIDE SEQUENCE [LARGE SCALE GENOMIC DNA]</scope>
    <source>
        <strain evidence="4">OF8</strain>
    </source>
</reference>
<comment type="caution">
    <text evidence="3">The sequence shown here is derived from an EMBL/GenBank/DDBJ whole genome shotgun (WGS) entry which is preliminary data.</text>
</comment>
<keyword evidence="2" id="KW-0472">Membrane</keyword>
<gene>
    <name evidence="3" type="ORF">H3147_02400</name>
</gene>
<feature type="compositionally biased region" description="Gly residues" evidence="1">
    <location>
        <begin position="78"/>
        <end position="101"/>
    </location>
</feature>
<protein>
    <submittedName>
        <fullName evidence="3">Phage holin family protein</fullName>
    </submittedName>
</protein>
<dbReference type="RefSeq" id="WP_181356178.1">
    <property type="nucleotide sequence ID" value="NZ_JABJXA010000007.1"/>
</dbReference>
<feature type="transmembrane region" description="Helical" evidence="2">
    <location>
        <begin position="155"/>
        <end position="177"/>
    </location>
</feature>
<organism evidence="3 4">
    <name type="scientific">Streptomyces alkaliterrae</name>
    <dbReference type="NCBI Taxonomy" id="2213162"/>
    <lineage>
        <taxon>Bacteria</taxon>
        <taxon>Bacillati</taxon>
        <taxon>Actinomycetota</taxon>
        <taxon>Actinomycetes</taxon>
        <taxon>Kitasatosporales</taxon>
        <taxon>Streptomycetaceae</taxon>
        <taxon>Streptomyces</taxon>
    </lineage>
</organism>
<proteinExistence type="predicted"/>
<keyword evidence="2" id="KW-1133">Transmembrane helix</keyword>
<feature type="transmembrane region" description="Helical" evidence="2">
    <location>
        <begin position="111"/>
        <end position="135"/>
    </location>
</feature>
<keyword evidence="2" id="KW-0812">Transmembrane</keyword>
<accession>A0A7W3ZRH8</accession>
<dbReference type="AlphaFoldDB" id="A0A7W3ZRH8"/>
<evidence type="ECO:0000313" key="3">
    <source>
        <dbReference type="EMBL" id="MBB1257682.1"/>
    </source>
</evidence>
<evidence type="ECO:0000256" key="1">
    <source>
        <dbReference type="SAM" id="MobiDB-lite"/>
    </source>
</evidence>
<sequence>MNSAPHLRLEDRPEFERVLDEALRHAAARTATGPGRRTEDGRLRARALADAATIAAAAAPEYAEYVHTRERLRQPATAGGGQPGPGGAPARPGGPGRGSGSGPEEKTGAGLFAVASVLVPVLAGAAAVIFLTVGYALHLVSPEPDIAASMRNVGWVFAAIAVATALVGAVTLLLTALRNSSSAIRPGSVSGHGLMAGSSPTSDDVAAARAAWRHALLHRGILPYLRETASAETASTETASGDPAADPSDPSDPPRTTGPPGPRGPSDPDTDSSRGRTPRLGYSGPDFTSPATESPGRTTARPRYSSPDFSSPDYGRPGFTGPDHTD</sequence>